<accession>A0A316UCT5</accession>
<dbReference type="SFLD" id="SFLDG01131">
    <property type="entry name" value="C1.5.2:_MDP_Like"/>
    <property type="match status" value="1"/>
</dbReference>
<dbReference type="PANTHER" id="PTHR17901:SF14">
    <property type="entry name" value="MAGNESIUM-DEPENDENT PHOSPHATASE 1"/>
    <property type="match status" value="1"/>
</dbReference>
<dbReference type="EMBL" id="KZ819322">
    <property type="protein sequence ID" value="PWN22688.1"/>
    <property type="molecule type" value="Genomic_DNA"/>
</dbReference>
<proteinExistence type="predicted"/>
<protein>
    <recommendedName>
        <fullName evidence="4">Magnesium-dependent phosphatase-1</fullName>
    </recommendedName>
</protein>
<dbReference type="SUPFAM" id="SSF56784">
    <property type="entry name" value="HAD-like"/>
    <property type="match status" value="1"/>
</dbReference>
<dbReference type="GeneID" id="37013295"/>
<feature type="region of interest" description="Disordered" evidence="1">
    <location>
        <begin position="172"/>
        <end position="191"/>
    </location>
</feature>
<dbReference type="SFLD" id="SFLDG01129">
    <property type="entry name" value="C1.5:_HAD__Beta-PGM__Phosphata"/>
    <property type="match status" value="1"/>
</dbReference>
<keyword evidence="3" id="KW-1185">Reference proteome</keyword>
<gene>
    <name evidence="2" type="ORF">BCV69DRAFT_280290</name>
</gene>
<dbReference type="InterPro" id="IPR023214">
    <property type="entry name" value="HAD_sf"/>
</dbReference>
<dbReference type="InterPro" id="IPR010036">
    <property type="entry name" value="MDP_1_eu_arc"/>
</dbReference>
<dbReference type="NCBIfam" id="TIGR01685">
    <property type="entry name" value="MDP-1"/>
    <property type="match status" value="1"/>
</dbReference>
<dbReference type="SFLD" id="SFLDS00003">
    <property type="entry name" value="Haloacid_Dehalogenase"/>
    <property type="match status" value="1"/>
</dbReference>
<dbReference type="AlphaFoldDB" id="A0A316UCT5"/>
<sequence>MAVFDLDYTCWPLWVDTHVDPPLKRKGEAINKVVDRYGQALSFYPHVPSIFFFCQRHNIAIAAASRTSAPSAARQALNGLILIDDSPSSSSTPKQVKSSSLFKYTEIYPGSKLTHFKKLHADSSIPYSDMIFFDDEHRNGEVGKLGVLFVEVGSQGLDLGTFTKGVAEWRARRSARGEDEGRKEADPATKM</sequence>
<dbReference type="Proteomes" id="UP000245942">
    <property type="component" value="Unassembled WGS sequence"/>
</dbReference>
<dbReference type="Gene3D" id="3.40.50.1000">
    <property type="entry name" value="HAD superfamily/HAD-like"/>
    <property type="match status" value="1"/>
</dbReference>
<dbReference type="PANTHER" id="PTHR17901">
    <property type="entry name" value="MAGNESIUM-DEPENDENT PHOSPHATASE 1 MDP1"/>
    <property type="match status" value="1"/>
</dbReference>
<evidence type="ECO:0008006" key="4">
    <source>
        <dbReference type="Google" id="ProtNLM"/>
    </source>
</evidence>
<dbReference type="GO" id="GO:0003993">
    <property type="term" value="F:acid phosphatase activity"/>
    <property type="evidence" value="ECO:0007669"/>
    <property type="project" value="TreeGrafter"/>
</dbReference>
<dbReference type="OrthoDB" id="2865258at2759"/>
<dbReference type="STRING" id="1684307.A0A316UCT5"/>
<reference evidence="2 3" key="1">
    <citation type="journal article" date="2018" name="Mol. Biol. Evol.">
        <title>Broad Genomic Sampling Reveals a Smut Pathogenic Ancestry of the Fungal Clade Ustilaginomycotina.</title>
        <authorList>
            <person name="Kijpornyongpan T."/>
            <person name="Mondo S.J."/>
            <person name="Barry K."/>
            <person name="Sandor L."/>
            <person name="Lee J."/>
            <person name="Lipzen A."/>
            <person name="Pangilinan J."/>
            <person name="LaButti K."/>
            <person name="Hainaut M."/>
            <person name="Henrissat B."/>
            <person name="Grigoriev I.V."/>
            <person name="Spatafora J.W."/>
            <person name="Aime M.C."/>
        </authorList>
    </citation>
    <scope>NUCLEOTIDE SEQUENCE [LARGE SCALE GENOMIC DNA]</scope>
    <source>
        <strain evidence="2 3">MCA 4718</strain>
    </source>
</reference>
<dbReference type="Pfam" id="PF12689">
    <property type="entry name" value="Acid_PPase"/>
    <property type="match status" value="1"/>
</dbReference>
<dbReference type="InterPro" id="IPR036412">
    <property type="entry name" value="HAD-like_sf"/>
</dbReference>
<evidence type="ECO:0000313" key="2">
    <source>
        <dbReference type="EMBL" id="PWN22688.1"/>
    </source>
</evidence>
<evidence type="ECO:0000313" key="3">
    <source>
        <dbReference type="Proteomes" id="UP000245942"/>
    </source>
</evidence>
<evidence type="ECO:0000256" key="1">
    <source>
        <dbReference type="SAM" id="MobiDB-lite"/>
    </source>
</evidence>
<dbReference type="RefSeq" id="XP_025349848.1">
    <property type="nucleotide sequence ID" value="XM_025491561.1"/>
</dbReference>
<organism evidence="2 3">
    <name type="scientific">Pseudomicrostroma glucosiphilum</name>
    <dbReference type="NCBI Taxonomy" id="1684307"/>
    <lineage>
        <taxon>Eukaryota</taxon>
        <taxon>Fungi</taxon>
        <taxon>Dikarya</taxon>
        <taxon>Basidiomycota</taxon>
        <taxon>Ustilaginomycotina</taxon>
        <taxon>Exobasidiomycetes</taxon>
        <taxon>Microstromatales</taxon>
        <taxon>Microstromatales incertae sedis</taxon>
        <taxon>Pseudomicrostroma</taxon>
    </lineage>
</organism>
<name>A0A316UCT5_9BASI</name>